<dbReference type="Proteomes" id="UP000799439">
    <property type="component" value="Unassembled WGS sequence"/>
</dbReference>
<evidence type="ECO:0000313" key="3">
    <source>
        <dbReference type="Proteomes" id="UP000799439"/>
    </source>
</evidence>
<proteinExistence type="predicted"/>
<feature type="region of interest" description="Disordered" evidence="1">
    <location>
        <begin position="375"/>
        <end position="404"/>
    </location>
</feature>
<evidence type="ECO:0000256" key="1">
    <source>
        <dbReference type="SAM" id="MobiDB-lite"/>
    </source>
</evidence>
<evidence type="ECO:0000313" key="2">
    <source>
        <dbReference type="EMBL" id="KAF2152058.1"/>
    </source>
</evidence>
<dbReference type="Pfam" id="PF13489">
    <property type="entry name" value="Methyltransf_23"/>
    <property type="match status" value="1"/>
</dbReference>
<evidence type="ECO:0008006" key="4">
    <source>
        <dbReference type="Google" id="ProtNLM"/>
    </source>
</evidence>
<dbReference type="EMBL" id="ML996087">
    <property type="protein sequence ID" value="KAF2152058.1"/>
    <property type="molecule type" value="Genomic_DNA"/>
</dbReference>
<dbReference type="Gene3D" id="3.40.50.150">
    <property type="entry name" value="Vaccinia Virus protein VP39"/>
    <property type="match status" value="1"/>
</dbReference>
<accession>A0A9P4J446</accession>
<dbReference type="InterPro" id="IPR029063">
    <property type="entry name" value="SAM-dependent_MTases_sf"/>
</dbReference>
<dbReference type="AlphaFoldDB" id="A0A9P4J446"/>
<dbReference type="SUPFAM" id="SSF53335">
    <property type="entry name" value="S-adenosyl-L-methionine-dependent methyltransferases"/>
    <property type="match status" value="2"/>
</dbReference>
<sequence length="404" mass="46046">MSHVQSMDKTLRRYDREFHQYSVANDANILPVDEAESERQREWHDILKAVLQDRLRETFRSRVFSDRRIVYAPVRKLRSVLDCGYGAGAWAEDLAEDLRELHEDVSDDNGREEMQGGQEGAQEESPNWKICGIDVVRVPTEVRGSGSSGGSNRSSDASSQGDPVFAQRLLWDLNRSLTENPELFTRFQNRASYANEPFDLVNIRCLTEGIKSDRWKVLLRELFTLLRPDGYIQITELAFGNIQSDSGRMADAVGLQGWIDCYREGMKRLERTEPHVGKVLGDNLNWAEFEDIESQCIQLDIGNWRSTGDATLSSQILDVMEATLSSLGVWLACEVLQKPLEEFQEMVQRATADLRNPDFKLYLWCYVFVARKPDPRKRKAVDDANPSSSSKVSKLPPIPTPFPH</sequence>
<keyword evidence="3" id="KW-1185">Reference proteome</keyword>
<reference evidence="2" key="1">
    <citation type="journal article" date="2020" name="Stud. Mycol.">
        <title>101 Dothideomycetes genomes: a test case for predicting lifestyles and emergence of pathogens.</title>
        <authorList>
            <person name="Haridas S."/>
            <person name="Albert R."/>
            <person name="Binder M."/>
            <person name="Bloem J."/>
            <person name="Labutti K."/>
            <person name="Salamov A."/>
            <person name="Andreopoulos B."/>
            <person name="Baker S."/>
            <person name="Barry K."/>
            <person name="Bills G."/>
            <person name="Bluhm B."/>
            <person name="Cannon C."/>
            <person name="Castanera R."/>
            <person name="Culley D."/>
            <person name="Daum C."/>
            <person name="Ezra D."/>
            <person name="Gonzalez J."/>
            <person name="Henrissat B."/>
            <person name="Kuo A."/>
            <person name="Liang C."/>
            <person name="Lipzen A."/>
            <person name="Lutzoni F."/>
            <person name="Magnuson J."/>
            <person name="Mondo S."/>
            <person name="Nolan M."/>
            <person name="Ohm R."/>
            <person name="Pangilinan J."/>
            <person name="Park H.-J."/>
            <person name="Ramirez L."/>
            <person name="Alfaro M."/>
            <person name="Sun H."/>
            <person name="Tritt A."/>
            <person name="Yoshinaga Y."/>
            <person name="Zwiers L.-H."/>
            <person name="Turgeon B."/>
            <person name="Goodwin S."/>
            <person name="Spatafora J."/>
            <person name="Crous P."/>
            <person name="Grigoriev I."/>
        </authorList>
    </citation>
    <scope>NUCLEOTIDE SEQUENCE</scope>
    <source>
        <strain evidence="2">CBS 260.36</strain>
    </source>
</reference>
<feature type="region of interest" description="Disordered" evidence="1">
    <location>
        <begin position="142"/>
        <end position="161"/>
    </location>
</feature>
<organism evidence="2 3">
    <name type="scientific">Myriangium duriaei CBS 260.36</name>
    <dbReference type="NCBI Taxonomy" id="1168546"/>
    <lineage>
        <taxon>Eukaryota</taxon>
        <taxon>Fungi</taxon>
        <taxon>Dikarya</taxon>
        <taxon>Ascomycota</taxon>
        <taxon>Pezizomycotina</taxon>
        <taxon>Dothideomycetes</taxon>
        <taxon>Dothideomycetidae</taxon>
        <taxon>Myriangiales</taxon>
        <taxon>Myriangiaceae</taxon>
        <taxon>Myriangium</taxon>
    </lineage>
</organism>
<dbReference type="OrthoDB" id="506498at2759"/>
<feature type="compositionally biased region" description="Low complexity" evidence="1">
    <location>
        <begin position="150"/>
        <end position="161"/>
    </location>
</feature>
<feature type="compositionally biased region" description="Low complexity" evidence="1">
    <location>
        <begin position="386"/>
        <end position="395"/>
    </location>
</feature>
<protein>
    <recommendedName>
        <fullName evidence="4">Methyltransferase domain-containing protein</fullName>
    </recommendedName>
</protein>
<comment type="caution">
    <text evidence="2">The sequence shown here is derived from an EMBL/GenBank/DDBJ whole genome shotgun (WGS) entry which is preliminary data.</text>
</comment>
<name>A0A9P4J446_9PEZI</name>
<gene>
    <name evidence="2" type="ORF">K461DRAFT_294913</name>
</gene>
<feature type="region of interest" description="Disordered" evidence="1">
    <location>
        <begin position="106"/>
        <end position="125"/>
    </location>
</feature>